<evidence type="ECO:0000256" key="1">
    <source>
        <dbReference type="ARBA" id="ARBA00001698"/>
    </source>
</evidence>
<dbReference type="EC" id="2.7.7.41" evidence="6 16"/>
<evidence type="ECO:0000313" key="20">
    <source>
        <dbReference type="Proteomes" id="UP000054843"/>
    </source>
</evidence>
<keyword evidence="15 16" id="KW-1208">Phospholipid metabolism</keyword>
<keyword evidence="13 16" id="KW-0472">Membrane</keyword>
<comment type="caution">
    <text evidence="19">The sequence shown here is derived from an EMBL/GenBank/DDBJ whole genome shotgun (WGS) entry which is preliminary data.</text>
</comment>
<dbReference type="GO" id="GO:0016024">
    <property type="term" value="P:CDP-diacylglycerol biosynthetic process"/>
    <property type="evidence" value="ECO:0007669"/>
    <property type="project" value="UniProtKB-UniRule"/>
</dbReference>
<keyword evidence="9 16" id="KW-0812">Transmembrane</keyword>
<evidence type="ECO:0000256" key="17">
    <source>
        <dbReference type="RuleBase" id="RU003938"/>
    </source>
</evidence>
<feature type="transmembrane region" description="Helical" evidence="16">
    <location>
        <begin position="132"/>
        <end position="154"/>
    </location>
</feature>
<evidence type="ECO:0000256" key="8">
    <source>
        <dbReference type="ARBA" id="ARBA00022679"/>
    </source>
</evidence>
<organism evidence="19 20">
    <name type="scientific">Trichinella papuae</name>
    <dbReference type="NCBI Taxonomy" id="268474"/>
    <lineage>
        <taxon>Eukaryota</taxon>
        <taxon>Metazoa</taxon>
        <taxon>Ecdysozoa</taxon>
        <taxon>Nematoda</taxon>
        <taxon>Enoplea</taxon>
        <taxon>Dorylaimia</taxon>
        <taxon>Trichinellida</taxon>
        <taxon>Trichinellidae</taxon>
        <taxon>Trichinella</taxon>
    </lineage>
</organism>
<dbReference type="Proteomes" id="UP000054843">
    <property type="component" value="Unassembled WGS sequence"/>
</dbReference>
<dbReference type="PIRSF" id="PIRSF018269">
    <property type="entry name" value="PC_trans_euk"/>
    <property type="match status" value="1"/>
</dbReference>
<keyword evidence="19" id="KW-0675">Receptor</keyword>
<evidence type="ECO:0000256" key="13">
    <source>
        <dbReference type="ARBA" id="ARBA00023136"/>
    </source>
</evidence>
<reference evidence="19 20" key="1">
    <citation type="submission" date="2015-01" db="EMBL/GenBank/DDBJ databases">
        <title>Evolution of Trichinella species and genotypes.</title>
        <authorList>
            <person name="Korhonen P.K."/>
            <person name="Edoardo P."/>
            <person name="Giuseppe L.R."/>
            <person name="Gasser R.B."/>
        </authorList>
    </citation>
    <scope>NUCLEOTIDE SEQUENCE [LARGE SCALE GENOMIC DNA]</scope>
    <source>
        <strain evidence="19">ISS1980</strain>
    </source>
</reference>
<feature type="compositionally biased region" description="Basic and acidic residues" evidence="18">
    <location>
        <begin position="29"/>
        <end position="39"/>
    </location>
</feature>
<comment type="similarity">
    <text evidence="5 16 17">Belongs to the CDS family.</text>
</comment>
<evidence type="ECO:0000256" key="18">
    <source>
        <dbReference type="SAM" id="MobiDB-lite"/>
    </source>
</evidence>
<feature type="transmembrane region" description="Helical" evidence="16">
    <location>
        <begin position="266"/>
        <end position="285"/>
    </location>
</feature>
<evidence type="ECO:0000256" key="11">
    <source>
        <dbReference type="ARBA" id="ARBA00022989"/>
    </source>
</evidence>
<evidence type="ECO:0000256" key="9">
    <source>
        <dbReference type="ARBA" id="ARBA00022692"/>
    </source>
</evidence>
<evidence type="ECO:0000313" key="19">
    <source>
        <dbReference type="EMBL" id="KRZ75763.1"/>
    </source>
</evidence>
<evidence type="ECO:0000256" key="2">
    <source>
        <dbReference type="ARBA" id="ARBA00004141"/>
    </source>
</evidence>
<keyword evidence="12 16" id="KW-0443">Lipid metabolism</keyword>
<feature type="transmembrane region" description="Helical" evidence="16">
    <location>
        <begin position="97"/>
        <end position="120"/>
    </location>
</feature>
<keyword evidence="8 16" id="KW-0808">Transferase</keyword>
<feature type="transmembrane region" description="Helical" evidence="16">
    <location>
        <begin position="199"/>
        <end position="218"/>
    </location>
</feature>
<proteinExistence type="inferred from homology"/>
<evidence type="ECO:0000256" key="15">
    <source>
        <dbReference type="ARBA" id="ARBA00023264"/>
    </source>
</evidence>
<accession>A0A0V1MW14</accession>
<dbReference type="PANTHER" id="PTHR13773">
    <property type="entry name" value="PHOSPHATIDATE CYTIDYLYLTRANSFERASE"/>
    <property type="match status" value="1"/>
</dbReference>
<dbReference type="InterPro" id="IPR000374">
    <property type="entry name" value="PC_trans"/>
</dbReference>
<feature type="transmembrane region" description="Helical" evidence="16">
    <location>
        <begin position="174"/>
        <end position="192"/>
    </location>
</feature>
<evidence type="ECO:0000256" key="4">
    <source>
        <dbReference type="ARBA" id="ARBA00005189"/>
    </source>
</evidence>
<dbReference type="EMBL" id="JYDO01000035">
    <property type="protein sequence ID" value="KRZ75763.1"/>
    <property type="molecule type" value="Genomic_DNA"/>
</dbReference>
<evidence type="ECO:0000256" key="12">
    <source>
        <dbReference type="ARBA" id="ARBA00023098"/>
    </source>
</evidence>
<sequence>MIGESENVRKRQLKASDTKVDPNQESDYDDKSDGSESKFEDVCSTSNLVTSEGGATSMEQALSGLSARWRNWVIRGVFSFFMLLAFSFVIYLGPLALITIVLLIQIKCFQEIISIGYAIYRMHKLPWFRSLSWYFLIASDYFFYGEAVIDYFGLFLKRDEFLRFLLTNHRMISFFLYLIGFIWFVLSLVKRYYMRQFSLFAWTHVTLLLIVAQSYLIIQNIFEGTIWFIVPVLLIICNDMTAYLFGFFFGRTPLIKLSPKKTWEGFLGGAFSTIIFSSLLSYVLLQFPQLVCPATYNELKETFTTDCQVAATFKLQNYSIPIAPAFLHFLLPRSINFRAYPFMFHSLTMALFASLIGPFGGFFASGFKRAFKIKDFGAVIPGHGGLMDRFDCQLLMGTFVHVFIHTYVRVSDPTKVVQRIMMLNNDVQIEVFMLLYQRLSAAGLLGNFTLTA</sequence>
<evidence type="ECO:0000256" key="10">
    <source>
        <dbReference type="ARBA" id="ARBA00022695"/>
    </source>
</evidence>
<name>A0A0V1MW14_9BILA</name>
<keyword evidence="20" id="KW-1185">Reference proteome</keyword>
<feature type="transmembrane region" description="Helical" evidence="16">
    <location>
        <begin position="342"/>
        <end position="364"/>
    </location>
</feature>
<dbReference type="Pfam" id="PF01148">
    <property type="entry name" value="CTP_transf_1"/>
    <property type="match status" value="1"/>
</dbReference>
<gene>
    <name evidence="19" type="primary">CdsA</name>
    <name evidence="19" type="ORF">T10_3485</name>
</gene>
<dbReference type="UniPathway" id="UPA00557">
    <property type="reaction ID" value="UER00614"/>
</dbReference>
<keyword evidence="14 16" id="KW-0594">Phospholipid biosynthesis</keyword>
<comment type="subcellular location">
    <subcellularLocation>
        <location evidence="2">Membrane</location>
        <topology evidence="2">Multi-pass membrane protein</topology>
    </subcellularLocation>
</comment>
<feature type="transmembrane region" description="Helical" evidence="16">
    <location>
        <begin position="224"/>
        <end position="245"/>
    </location>
</feature>
<feature type="region of interest" description="Disordered" evidence="18">
    <location>
        <begin position="1"/>
        <end position="39"/>
    </location>
</feature>
<keyword evidence="7 16" id="KW-0444">Lipid biosynthesis</keyword>
<feature type="compositionally biased region" description="Basic and acidic residues" evidence="18">
    <location>
        <begin position="1"/>
        <end position="22"/>
    </location>
</feature>
<keyword evidence="10 16" id="KW-0548">Nucleotidyltransferase</keyword>
<comment type="catalytic activity">
    <reaction evidence="1 16 17">
        <text>a 1,2-diacyl-sn-glycero-3-phosphate + CTP + H(+) = a CDP-1,2-diacyl-sn-glycerol + diphosphate</text>
        <dbReference type="Rhea" id="RHEA:16229"/>
        <dbReference type="ChEBI" id="CHEBI:15378"/>
        <dbReference type="ChEBI" id="CHEBI:33019"/>
        <dbReference type="ChEBI" id="CHEBI:37563"/>
        <dbReference type="ChEBI" id="CHEBI:58332"/>
        <dbReference type="ChEBI" id="CHEBI:58608"/>
        <dbReference type="EC" id="2.7.7.41"/>
    </reaction>
</comment>
<evidence type="ECO:0000256" key="5">
    <source>
        <dbReference type="ARBA" id="ARBA00010185"/>
    </source>
</evidence>
<dbReference type="PANTHER" id="PTHR13773:SF8">
    <property type="entry name" value="PHOSPHATIDATE CYTIDYLYLTRANSFERASE, PHOTORECEPTOR-SPECIFIC"/>
    <property type="match status" value="1"/>
</dbReference>
<feature type="transmembrane region" description="Helical" evidence="16">
    <location>
        <begin position="72"/>
        <end position="91"/>
    </location>
</feature>
<evidence type="ECO:0000256" key="14">
    <source>
        <dbReference type="ARBA" id="ARBA00023209"/>
    </source>
</evidence>
<dbReference type="PROSITE" id="PS01315">
    <property type="entry name" value="CDS"/>
    <property type="match status" value="1"/>
</dbReference>
<evidence type="ECO:0000256" key="7">
    <source>
        <dbReference type="ARBA" id="ARBA00022516"/>
    </source>
</evidence>
<comment type="pathway">
    <text evidence="3 16 17">Phospholipid metabolism; CDP-diacylglycerol biosynthesis; CDP-diacylglycerol from sn-glycerol 3-phosphate: step 3/3.</text>
</comment>
<evidence type="ECO:0000256" key="16">
    <source>
        <dbReference type="PIRNR" id="PIRNR018269"/>
    </source>
</evidence>
<dbReference type="STRING" id="268474.A0A0V1MW14"/>
<keyword evidence="11 16" id="KW-1133">Transmembrane helix</keyword>
<dbReference type="GO" id="GO:0004605">
    <property type="term" value="F:phosphatidate cytidylyltransferase activity"/>
    <property type="evidence" value="ECO:0007669"/>
    <property type="project" value="UniProtKB-UniRule"/>
</dbReference>
<dbReference type="AlphaFoldDB" id="A0A0V1MW14"/>
<evidence type="ECO:0000256" key="6">
    <source>
        <dbReference type="ARBA" id="ARBA00012487"/>
    </source>
</evidence>
<comment type="pathway">
    <text evidence="4">Lipid metabolism.</text>
</comment>
<dbReference type="GO" id="GO:0005789">
    <property type="term" value="C:endoplasmic reticulum membrane"/>
    <property type="evidence" value="ECO:0007669"/>
    <property type="project" value="TreeGrafter"/>
</dbReference>
<evidence type="ECO:0000256" key="3">
    <source>
        <dbReference type="ARBA" id="ARBA00005119"/>
    </source>
</evidence>
<dbReference type="InterPro" id="IPR016720">
    <property type="entry name" value="PC_Trfase_euk"/>
</dbReference>
<dbReference type="OrthoDB" id="10260889at2759"/>
<protein>
    <recommendedName>
        <fullName evidence="6 16">Phosphatidate cytidylyltransferase</fullName>
        <ecNumber evidence="6 16">2.7.7.41</ecNumber>
    </recommendedName>
</protein>